<dbReference type="EMBL" id="JAFKOQ010000128">
    <property type="protein sequence ID" value="MBN8124732.1"/>
    <property type="molecule type" value="Genomic_DNA"/>
</dbReference>
<organism evidence="1 2">
    <name type="scientific">Vibrio vulnificus</name>
    <dbReference type="NCBI Taxonomy" id="672"/>
    <lineage>
        <taxon>Bacteria</taxon>
        <taxon>Pseudomonadati</taxon>
        <taxon>Pseudomonadota</taxon>
        <taxon>Gammaproteobacteria</taxon>
        <taxon>Vibrionales</taxon>
        <taxon>Vibrionaceae</taxon>
        <taxon>Vibrio</taxon>
    </lineage>
</organism>
<comment type="caution">
    <text evidence="1">The sequence shown here is derived from an EMBL/GenBank/DDBJ whole genome shotgun (WGS) entry which is preliminary data.</text>
</comment>
<name>A0AAW4HJY0_VIBVL</name>
<dbReference type="AlphaFoldDB" id="A0AAW4HJY0"/>
<reference evidence="1" key="1">
    <citation type="submission" date="2021-03" db="EMBL/GenBank/DDBJ databases">
        <title>Study of the foodborne Vibrio vulnificus isolates from China.</title>
        <authorList>
            <person name="Zheng Z."/>
            <person name="Ye L."/>
        </authorList>
    </citation>
    <scope>NUCLEOTIDE SEQUENCE</scope>
    <source>
        <strain evidence="1">Vv1582</strain>
    </source>
</reference>
<sequence>IQKILTFILNKELLMKIEIDLPEITESEWSAHSTDIIVNITNVLRRITKPNEPILPIPPEELRYDLSFKLGGTISTTDDGKPVVTASGGIVFTF</sequence>
<gene>
    <name evidence="1" type="ORF">J0J18_23850</name>
</gene>
<accession>A0AAW4HJY0</accession>
<dbReference type="RefSeq" id="WP_206623279.1">
    <property type="nucleotide sequence ID" value="NZ_JAFKOQ010000128.1"/>
</dbReference>
<evidence type="ECO:0000313" key="2">
    <source>
        <dbReference type="Proteomes" id="UP000664056"/>
    </source>
</evidence>
<dbReference type="Proteomes" id="UP000664056">
    <property type="component" value="Unassembled WGS sequence"/>
</dbReference>
<protein>
    <submittedName>
        <fullName evidence="1">Uncharacterized protein</fullName>
    </submittedName>
</protein>
<evidence type="ECO:0000313" key="1">
    <source>
        <dbReference type="EMBL" id="MBN8124732.1"/>
    </source>
</evidence>
<feature type="non-terminal residue" evidence="1">
    <location>
        <position position="1"/>
    </location>
</feature>
<proteinExistence type="predicted"/>